<comment type="caution">
    <text evidence="1">The sequence shown here is derived from an EMBL/GenBank/DDBJ whole genome shotgun (WGS) entry which is preliminary data.</text>
</comment>
<accession>A0ABT4W5Y4</accession>
<dbReference type="InterPro" id="IPR018666">
    <property type="entry name" value="DUF2125"/>
</dbReference>
<sequence length="333" mass="36165">MRKLIVITLVLAGLWAGYWWVGAGATERGYIGWLDERRAEGWVADYDSLRVQGFPNRFDMVAEGLSLADPDTGLAWDAESFQILTLSYKPNHLIAVWPGVQRLSTPDQKIDITSTDFKGSLVVDPSPNLPLNRASFVIEDLALTSSQDWIAKLGHANIATRQVEGQENAHELHFEAKNLVPASSFVQSLSPEGVLPPVFEGVTLKAKLGFDAPWDLLAIERARPQPTEIDLQLLTAKWGEMNLRMAGNVTIDAAGVPEGEITVKAENWRQMVTLAKSSGLLDPAFESTVMGALGLIAGLSGDPETIDVPLGFSGGYMTLGPLPIGRAPVVRLR</sequence>
<dbReference type="Proteomes" id="UP001528040">
    <property type="component" value="Unassembled WGS sequence"/>
</dbReference>
<name>A0ABT4W5Y4_9RHOB</name>
<proteinExistence type="predicted"/>
<evidence type="ECO:0000313" key="1">
    <source>
        <dbReference type="EMBL" id="MDA5095222.1"/>
    </source>
</evidence>
<dbReference type="RefSeq" id="WP_271054930.1">
    <property type="nucleotide sequence ID" value="NZ_JAQIIO010000008.1"/>
</dbReference>
<reference evidence="1 2" key="1">
    <citation type="submission" date="2023-01" db="EMBL/GenBank/DDBJ databases">
        <authorList>
            <person name="Yoon J.-W."/>
        </authorList>
    </citation>
    <scope>NUCLEOTIDE SEQUENCE [LARGE SCALE GENOMIC DNA]</scope>
    <source>
        <strain evidence="1 2">KMU-50</strain>
    </source>
</reference>
<evidence type="ECO:0000313" key="2">
    <source>
        <dbReference type="Proteomes" id="UP001528040"/>
    </source>
</evidence>
<gene>
    <name evidence="1" type="ORF">O2N63_14130</name>
</gene>
<protein>
    <submittedName>
        <fullName evidence="1">DUF2125 domain-containing protein</fullName>
    </submittedName>
</protein>
<dbReference type="Pfam" id="PF09898">
    <property type="entry name" value="DUF2125"/>
    <property type="match status" value="1"/>
</dbReference>
<organism evidence="1 2">
    <name type="scientific">Aliiroseovarius salicola</name>
    <dbReference type="NCBI Taxonomy" id="3009082"/>
    <lineage>
        <taxon>Bacteria</taxon>
        <taxon>Pseudomonadati</taxon>
        <taxon>Pseudomonadota</taxon>
        <taxon>Alphaproteobacteria</taxon>
        <taxon>Rhodobacterales</taxon>
        <taxon>Paracoccaceae</taxon>
        <taxon>Aliiroseovarius</taxon>
    </lineage>
</organism>
<dbReference type="EMBL" id="JAQIIO010000008">
    <property type="protein sequence ID" value="MDA5095222.1"/>
    <property type="molecule type" value="Genomic_DNA"/>
</dbReference>
<keyword evidence="2" id="KW-1185">Reference proteome</keyword>